<accession>B1C9D9</accession>
<dbReference type="OrthoDB" id="9792276at2"/>
<proteinExistence type="predicted"/>
<comment type="caution">
    <text evidence="1">The sequence shown here is derived from an EMBL/GenBank/DDBJ whole genome shotgun (WGS) entry which is preliminary data.</text>
</comment>
<sequence length="291" mass="34303">MKFFYVFNYDIYKKDFVLTKKELFINKLYKLFFGYSKMIDPSDIKDNSFKLIGKSLFVSNDEIIKGRNLDRINKLIEEEDIKFLCLESDVDSEIFKDISLMILNGMELRFKVLFEKAKKIIEYPDKTQIGLMIDGKSNYEYIKMICEYFPLVIFFVNNPYLGDNISGNILNDIGSSIYVSKDINSSKSCELIFDLSSETFSDKINIIKTDNYISLYKNKEIVEAKRKINNVKVRCPNIIIERSNVKNLELSFVEALMYEDKVVKSKNDIINVDMDKYLYEKCFKMIFFNEE</sequence>
<dbReference type="EMBL" id="ABIL02000006">
    <property type="protein sequence ID" value="EDS72303.1"/>
    <property type="molecule type" value="Genomic_DNA"/>
</dbReference>
<organism evidence="1 2">
    <name type="scientific">Anaerofustis stercorihominis DSM 17244</name>
    <dbReference type="NCBI Taxonomy" id="445971"/>
    <lineage>
        <taxon>Bacteria</taxon>
        <taxon>Bacillati</taxon>
        <taxon>Bacillota</taxon>
        <taxon>Clostridia</taxon>
        <taxon>Eubacteriales</taxon>
        <taxon>Eubacteriaceae</taxon>
        <taxon>Anaerofustis</taxon>
    </lineage>
</organism>
<dbReference type="STRING" id="445971.ANASTE_02014"/>
<evidence type="ECO:0000313" key="1">
    <source>
        <dbReference type="EMBL" id="EDS72303.1"/>
    </source>
</evidence>
<reference evidence="1" key="1">
    <citation type="submission" date="2008-01" db="EMBL/GenBank/DDBJ databases">
        <authorList>
            <person name="Fulton L."/>
            <person name="Clifton S."/>
            <person name="Fulton B."/>
            <person name="Xu J."/>
            <person name="Minx P."/>
            <person name="Pepin K.H."/>
            <person name="Johnson M."/>
            <person name="Thiruvilangam P."/>
            <person name="Bhonagiri V."/>
            <person name="Nash W.E."/>
            <person name="Mardis E.R."/>
            <person name="Wilson R.K."/>
        </authorList>
    </citation>
    <scope>NUCLEOTIDE SEQUENCE [LARGE SCALE GENOMIC DNA]</scope>
    <source>
        <strain evidence="1">DSM 17244</strain>
    </source>
</reference>
<dbReference type="RefSeq" id="WP_007050773.1">
    <property type="nucleotide sequence ID" value="NZ_DS560019.1"/>
</dbReference>
<gene>
    <name evidence="1" type="ORF">ANASTE_02014</name>
</gene>
<dbReference type="GeneID" id="98001047"/>
<name>B1C9D9_9FIRM</name>
<dbReference type="HOGENOM" id="CLU_955274_0_0_9"/>
<reference evidence="1" key="2">
    <citation type="submission" date="2013-08" db="EMBL/GenBank/DDBJ databases">
        <title>Draft genome sequence of Anaerofustis stercorihominis (DSM 17244).</title>
        <authorList>
            <person name="Sudarsanam P."/>
            <person name="Ley R."/>
            <person name="Guruge J."/>
            <person name="Turnbaugh P.J."/>
            <person name="Mahowald M."/>
            <person name="Liep D."/>
            <person name="Gordon J."/>
        </authorList>
    </citation>
    <scope>NUCLEOTIDE SEQUENCE</scope>
    <source>
        <strain evidence="1">DSM 17244</strain>
    </source>
</reference>
<evidence type="ECO:0000313" key="2">
    <source>
        <dbReference type="Proteomes" id="UP000005178"/>
    </source>
</evidence>
<dbReference type="Proteomes" id="UP000005178">
    <property type="component" value="Unassembled WGS sequence"/>
</dbReference>
<dbReference type="AlphaFoldDB" id="B1C9D9"/>
<keyword evidence="2" id="KW-1185">Reference proteome</keyword>
<protein>
    <submittedName>
        <fullName evidence="1">Uncharacterized protein</fullName>
    </submittedName>
</protein>